<comment type="subcellular location">
    <subcellularLocation>
        <location evidence="10">Cytoplasm</location>
    </subcellularLocation>
</comment>
<evidence type="ECO:0000259" key="11">
    <source>
        <dbReference type="PROSITE" id="PS51918"/>
    </source>
</evidence>
<dbReference type="Pfam" id="PF04055">
    <property type="entry name" value="Radical_SAM"/>
    <property type="match status" value="1"/>
</dbReference>
<dbReference type="Proteomes" id="UP001562065">
    <property type="component" value="Unassembled WGS sequence"/>
</dbReference>
<proteinExistence type="inferred from homology"/>
<comment type="cofactor">
    <cofactor evidence="1">
        <name>[4Fe-4S] cluster</name>
        <dbReference type="ChEBI" id="CHEBI:49883"/>
    </cofactor>
</comment>
<dbReference type="InterPro" id="IPR007197">
    <property type="entry name" value="rSAM"/>
</dbReference>
<dbReference type="SUPFAM" id="SSF102114">
    <property type="entry name" value="Radical SAM enzymes"/>
    <property type="match status" value="1"/>
</dbReference>
<keyword evidence="10" id="KW-0004">4Fe-4S</keyword>
<dbReference type="InterPro" id="IPR013785">
    <property type="entry name" value="Aldolase_TIM"/>
</dbReference>
<evidence type="ECO:0000256" key="5">
    <source>
        <dbReference type="ARBA" id="ARBA00022691"/>
    </source>
</evidence>
<evidence type="ECO:0000256" key="10">
    <source>
        <dbReference type="RuleBase" id="RU364116"/>
    </source>
</evidence>
<keyword evidence="13" id="KW-1185">Reference proteome</keyword>
<organism evidence="12 13">
    <name type="scientific">Isoalcanivorax beigongshangi</name>
    <dbReference type="NCBI Taxonomy" id="3238810"/>
    <lineage>
        <taxon>Bacteria</taxon>
        <taxon>Pseudomonadati</taxon>
        <taxon>Pseudomonadota</taxon>
        <taxon>Gammaproteobacteria</taxon>
        <taxon>Oceanospirillales</taxon>
        <taxon>Alcanivoracaceae</taxon>
        <taxon>Isoalcanivorax</taxon>
    </lineage>
</organism>
<keyword evidence="7 10" id="KW-0408">Iron</keyword>
<name>A0ABV4AD04_9GAMM</name>
<dbReference type="SFLD" id="SFLDF00562">
    <property type="entry name" value="HemN-like__clustered_with_heat"/>
    <property type="match status" value="1"/>
</dbReference>
<evidence type="ECO:0000256" key="4">
    <source>
        <dbReference type="ARBA" id="ARBA00022617"/>
    </source>
</evidence>
<evidence type="ECO:0000313" key="12">
    <source>
        <dbReference type="EMBL" id="MEY1660743.1"/>
    </source>
</evidence>
<dbReference type="RefSeq" id="WP_369453986.1">
    <property type="nucleotide sequence ID" value="NZ_JBGCUO010000001.1"/>
</dbReference>
<dbReference type="InterPro" id="IPR004559">
    <property type="entry name" value="HemW-like"/>
</dbReference>
<feature type="domain" description="Radical SAM core" evidence="11">
    <location>
        <begin position="2"/>
        <end position="235"/>
    </location>
</feature>
<dbReference type="PANTHER" id="PTHR13932:SF5">
    <property type="entry name" value="RADICAL S-ADENOSYL METHIONINE DOMAIN-CONTAINING PROTEIN 1, MITOCHONDRIAL"/>
    <property type="match status" value="1"/>
</dbReference>
<evidence type="ECO:0000256" key="2">
    <source>
        <dbReference type="ARBA" id="ARBA00006100"/>
    </source>
</evidence>
<dbReference type="NCBIfam" id="TIGR00539">
    <property type="entry name" value="hemN_rel"/>
    <property type="match status" value="1"/>
</dbReference>
<accession>A0ABV4AD04</accession>
<dbReference type="Gene3D" id="3.20.20.70">
    <property type="entry name" value="Aldolase class I"/>
    <property type="match status" value="1"/>
</dbReference>
<dbReference type="SFLD" id="SFLDG01065">
    <property type="entry name" value="anaerobic_coproporphyrinogen-I"/>
    <property type="match status" value="1"/>
</dbReference>
<dbReference type="PANTHER" id="PTHR13932">
    <property type="entry name" value="COPROPORPHYRINIGEN III OXIDASE"/>
    <property type="match status" value="1"/>
</dbReference>
<evidence type="ECO:0000256" key="8">
    <source>
        <dbReference type="ARBA" id="ARBA00023014"/>
    </source>
</evidence>
<dbReference type="InterPro" id="IPR010723">
    <property type="entry name" value="HemN_C"/>
</dbReference>
<comment type="function">
    <text evidence="10">Probably acts as a heme chaperone, transferring heme to an unknown acceptor. Binds one molecule of heme per monomer, possibly covalently. Binds 1 [4Fe-4S] cluster. The cluster is coordinated with 3 cysteines and an exchangeable S-adenosyl-L-methionine.</text>
</comment>
<gene>
    <name evidence="12" type="primary">hemW</name>
    <name evidence="12" type="ORF">AB5I84_01105</name>
</gene>
<evidence type="ECO:0000256" key="3">
    <source>
        <dbReference type="ARBA" id="ARBA00017228"/>
    </source>
</evidence>
<keyword evidence="4 10" id="KW-0349">Heme</keyword>
<dbReference type="SMART" id="SM00729">
    <property type="entry name" value="Elp3"/>
    <property type="match status" value="1"/>
</dbReference>
<keyword evidence="5 10" id="KW-0949">S-adenosyl-L-methionine</keyword>
<dbReference type="InterPro" id="IPR006638">
    <property type="entry name" value="Elp3/MiaA/NifB-like_rSAM"/>
</dbReference>
<comment type="caution">
    <text evidence="12">The sequence shown here is derived from an EMBL/GenBank/DDBJ whole genome shotgun (WGS) entry which is preliminary data.</text>
</comment>
<evidence type="ECO:0000313" key="13">
    <source>
        <dbReference type="Proteomes" id="UP001562065"/>
    </source>
</evidence>
<dbReference type="SFLD" id="SFLDG01082">
    <property type="entry name" value="B12-binding_domain_containing"/>
    <property type="match status" value="1"/>
</dbReference>
<evidence type="ECO:0000256" key="9">
    <source>
        <dbReference type="ARBA" id="ARBA00023186"/>
    </source>
</evidence>
<evidence type="ECO:0000256" key="1">
    <source>
        <dbReference type="ARBA" id="ARBA00001966"/>
    </source>
</evidence>
<dbReference type="Pfam" id="PF06969">
    <property type="entry name" value="HemN_C"/>
    <property type="match status" value="1"/>
</dbReference>
<dbReference type="SFLD" id="SFLDF00288">
    <property type="entry name" value="HemN-like__clustered_with_nucl"/>
    <property type="match status" value="1"/>
</dbReference>
<keyword evidence="10" id="KW-0963">Cytoplasm</keyword>
<evidence type="ECO:0000256" key="6">
    <source>
        <dbReference type="ARBA" id="ARBA00022723"/>
    </source>
</evidence>
<dbReference type="SFLD" id="SFLDS00029">
    <property type="entry name" value="Radical_SAM"/>
    <property type="match status" value="1"/>
</dbReference>
<dbReference type="EMBL" id="JBGCUO010000001">
    <property type="protein sequence ID" value="MEY1660743.1"/>
    <property type="molecule type" value="Genomic_DNA"/>
</dbReference>
<dbReference type="PROSITE" id="PS51918">
    <property type="entry name" value="RADICAL_SAM"/>
    <property type="match status" value="1"/>
</dbReference>
<reference evidence="12 13" key="1">
    <citation type="submission" date="2024-07" db="EMBL/GenBank/DDBJ databases">
        <authorList>
            <person name="Ren Q."/>
        </authorList>
    </citation>
    <scope>NUCLEOTIDE SEQUENCE [LARGE SCALE GENOMIC DNA]</scope>
    <source>
        <strain evidence="12 13">REN37</strain>
    </source>
</reference>
<keyword evidence="9 10" id="KW-0143">Chaperone</keyword>
<keyword evidence="8 10" id="KW-0411">Iron-sulfur</keyword>
<evidence type="ECO:0000256" key="7">
    <source>
        <dbReference type="ARBA" id="ARBA00023004"/>
    </source>
</evidence>
<dbReference type="InterPro" id="IPR034505">
    <property type="entry name" value="Coproporphyrinogen-III_oxidase"/>
</dbReference>
<dbReference type="InterPro" id="IPR058240">
    <property type="entry name" value="rSAM_sf"/>
</dbReference>
<sequence>MTLSLPPLSLYVHLPWCVRKCPYCDFNSHTRDGALPEQDYLRALLHDLDGELADAAGRPLQSVFFGGGTPSLLPAGFYHAFMDALAAKATLADDLEVTLEANPGTVEQDRFDGYRRAGINRLSIGVQSFNDQHLRALGRIHGGNEARRAIDAARRAGFDRINTDLMHALPEQSAEQAVQDLRTALECGASHLSWYELTVEPNTLFWRAPPPQPEDDQRADIEDAGFALLAEAGFQRYEVSAFALAGEACRHNLNYWQFGDYLAIGAGAHGKLSEPASDRILRYRKTRLPAHYLADDGQCRRDVAQIAAAERPFEFMLNALRLCEGVPAALFPARTGLPLAVLDGVMAPLVQRGLMHPVSSQRLACTPLGLRFLNQVLDAFQDIGL</sequence>
<comment type="similarity">
    <text evidence="2">Belongs to the anaerobic coproporphyrinogen-III oxidase family. HemW subfamily.</text>
</comment>
<keyword evidence="6 10" id="KW-0479">Metal-binding</keyword>
<dbReference type="CDD" id="cd01335">
    <property type="entry name" value="Radical_SAM"/>
    <property type="match status" value="1"/>
</dbReference>
<protein>
    <recommendedName>
        <fullName evidence="3 10">Heme chaperone HemW</fullName>
    </recommendedName>
</protein>